<feature type="non-terminal residue" evidence="7">
    <location>
        <position position="219"/>
    </location>
</feature>
<feature type="domain" description="HTH myb-type" evidence="6">
    <location>
        <begin position="136"/>
        <end position="193"/>
    </location>
</feature>
<name>A0A022RHT3_ERYGU</name>
<evidence type="ECO:0000259" key="6">
    <source>
        <dbReference type="PROSITE" id="PS51294"/>
    </source>
</evidence>
<dbReference type="InterPro" id="IPR009057">
    <property type="entry name" value="Homeodomain-like_sf"/>
</dbReference>
<feature type="region of interest" description="Disordered" evidence="5">
    <location>
        <begin position="190"/>
        <end position="219"/>
    </location>
</feature>
<dbReference type="InterPro" id="IPR001005">
    <property type="entry name" value="SANT/Myb"/>
</dbReference>
<gene>
    <name evidence="7" type="ORF">MIMGU_mgv1a0089362mg</name>
</gene>
<keyword evidence="4" id="KW-0539">Nucleus</keyword>
<proteinExistence type="predicted"/>
<dbReference type="GO" id="GO:0005634">
    <property type="term" value="C:nucleus"/>
    <property type="evidence" value="ECO:0007669"/>
    <property type="project" value="UniProtKB-SubCell"/>
</dbReference>
<dbReference type="STRING" id="4155.A0A022RHT3"/>
<reference evidence="7 8" key="1">
    <citation type="journal article" date="2013" name="Proc. Natl. Acad. Sci. U.S.A.">
        <title>Fine-scale variation in meiotic recombination in Mimulus inferred from population shotgun sequencing.</title>
        <authorList>
            <person name="Hellsten U."/>
            <person name="Wright K.M."/>
            <person name="Jenkins J."/>
            <person name="Shu S."/>
            <person name="Yuan Y."/>
            <person name="Wessler S.R."/>
            <person name="Schmutz J."/>
            <person name="Willis J.H."/>
            <person name="Rokhsar D.S."/>
        </authorList>
    </citation>
    <scope>NUCLEOTIDE SEQUENCE [LARGE SCALE GENOMIC DNA]</scope>
    <source>
        <strain evidence="8">cv. DUN x IM62</strain>
    </source>
</reference>
<evidence type="ECO:0000256" key="1">
    <source>
        <dbReference type="ARBA" id="ARBA00004123"/>
    </source>
</evidence>
<evidence type="ECO:0000256" key="5">
    <source>
        <dbReference type="SAM" id="MobiDB-lite"/>
    </source>
</evidence>
<dbReference type="eggNOG" id="ENOG502RQ9X">
    <property type="taxonomic scope" value="Eukaryota"/>
</dbReference>
<dbReference type="Proteomes" id="UP000030748">
    <property type="component" value="Unassembled WGS sequence"/>
</dbReference>
<comment type="subcellular location">
    <subcellularLocation>
        <location evidence="1">Nucleus</location>
    </subcellularLocation>
</comment>
<dbReference type="PROSITE" id="PS51294">
    <property type="entry name" value="HTH_MYB"/>
    <property type="match status" value="1"/>
</dbReference>
<dbReference type="PANTHER" id="PTHR31499">
    <property type="entry name" value="MYB FAMILY TRANSCRIPTION FACTOR PHL11"/>
    <property type="match status" value="1"/>
</dbReference>
<dbReference type="InterPro" id="IPR006447">
    <property type="entry name" value="Myb_dom_plants"/>
</dbReference>
<keyword evidence="2" id="KW-0805">Transcription regulation</keyword>
<dbReference type="InterPro" id="IPR017930">
    <property type="entry name" value="Myb_dom"/>
</dbReference>
<keyword evidence="3" id="KW-0804">Transcription</keyword>
<dbReference type="AlphaFoldDB" id="A0A022RHT3"/>
<organism evidence="7 8">
    <name type="scientific">Erythranthe guttata</name>
    <name type="common">Yellow monkey flower</name>
    <name type="synonym">Mimulus guttatus</name>
    <dbReference type="NCBI Taxonomy" id="4155"/>
    <lineage>
        <taxon>Eukaryota</taxon>
        <taxon>Viridiplantae</taxon>
        <taxon>Streptophyta</taxon>
        <taxon>Embryophyta</taxon>
        <taxon>Tracheophyta</taxon>
        <taxon>Spermatophyta</taxon>
        <taxon>Magnoliopsida</taxon>
        <taxon>eudicotyledons</taxon>
        <taxon>Gunneridae</taxon>
        <taxon>Pentapetalae</taxon>
        <taxon>asterids</taxon>
        <taxon>lamiids</taxon>
        <taxon>Lamiales</taxon>
        <taxon>Phrymaceae</taxon>
        <taxon>Erythranthe</taxon>
    </lineage>
</organism>
<evidence type="ECO:0000313" key="7">
    <source>
        <dbReference type="EMBL" id="EYU39544.1"/>
    </source>
</evidence>
<dbReference type="Pfam" id="PF00249">
    <property type="entry name" value="Myb_DNA-binding"/>
    <property type="match status" value="1"/>
</dbReference>
<dbReference type="NCBIfam" id="TIGR01557">
    <property type="entry name" value="myb_SHAQKYF"/>
    <property type="match status" value="1"/>
</dbReference>
<evidence type="ECO:0000256" key="2">
    <source>
        <dbReference type="ARBA" id="ARBA00023015"/>
    </source>
</evidence>
<feature type="compositionally biased region" description="Basic and acidic residues" evidence="5">
    <location>
        <begin position="193"/>
        <end position="206"/>
    </location>
</feature>
<accession>A0A022RHT3</accession>
<dbReference type="PANTHER" id="PTHR31499:SF80">
    <property type="entry name" value="HTH MYB-TYPE DOMAIN-CONTAINING PROTEIN"/>
    <property type="match status" value="1"/>
</dbReference>
<dbReference type="InterPro" id="IPR046955">
    <property type="entry name" value="PHR1-like"/>
</dbReference>
<evidence type="ECO:0000313" key="8">
    <source>
        <dbReference type="Proteomes" id="UP000030748"/>
    </source>
</evidence>
<evidence type="ECO:0000256" key="4">
    <source>
        <dbReference type="ARBA" id="ARBA00023242"/>
    </source>
</evidence>
<dbReference type="GO" id="GO:0003700">
    <property type="term" value="F:DNA-binding transcription factor activity"/>
    <property type="evidence" value="ECO:0007669"/>
    <property type="project" value="InterPro"/>
</dbReference>
<protein>
    <recommendedName>
        <fullName evidence="6">HTH myb-type domain-containing protein</fullName>
    </recommendedName>
</protein>
<evidence type="ECO:0000256" key="3">
    <source>
        <dbReference type="ARBA" id="ARBA00023163"/>
    </source>
</evidence>
<sequence length="219" mass="24277">MMNSISVSPNDGFDNSDGQWNADSVEYFLDNPFNSIPVENGQRDNTADLAMSENGVEKTDWPDWAAQLIAVDDDETLNSNWNDLIDIDVPDPDPKLLDLPPDVSTFQPQIHQLHHHPMPVGDAYGGLNSPNAPTAKSRMRWTPELHEVFVDAVNKLGGSEKATPKGVLNLMGVETLTIYHVKSHLQKYRTARYKPESSEGTSEKKSSTPTDMTSVDLKT</sequence>
<keyword evidence="8" id="KW-1185">Reference proteome</keyword>
<dbReference type="EMBL" id="KI630443">
    <property type="protein sequence ID" value="EYU39544.1"/>
    <property type="molecule type" value="Genomic_DNA"/>
</dbReference>
<dbReference type="SUPFAM" id="SSF46689">
    <property type="entry name" value="Homeodomain-like"/>
    <property type="match status" value="1"/>
</dbReference>
<dbReference type="Gene3D" id="1.10.10.60">
    <property type="entry name" value="Homeodomain-like"/>
    <property type="match status" value="1"/>
</dbReference>
<dbReference type="GO" id="GO:0003677">
    <property type="term" value="F:DNA binding"/>
    <property type="evidence" value="ECO:0007669"/>
    <property type="project" value="InterPro"/>
</dbReference>
<dbReference type="FunFam" id="1.10.10.60:FF:000002">
    <property type="entry name" value="Myb family transcription factor"/>
    <property type="match status" value="1"/>
</dbReference>